<gene>
    <name evidence="1" type="ORF">SAMN05216469_101374</name>
</gene>
<accession>A0A1H7FR44</accession>
<dbReference type="OrthoDB" id="1822862at2"/>
<evidence type="ECO:0000313" key="2">
    <source>
        <dbReference type="Proteomes" id="UP000186015"/>
    </source>
</evidence>
<dbReference type="RefSeq" id="WP_074828857.1">
    <property type="nucleotide sequence ID" value="NZ_FOAT01000001.1"/>
</dbReference>
<reference evidence="1 2" key="1">
    <citation type="submission" date="2016-10" db="EMBL/GenBank/DDBJ databases">
        <authorList>
            <person name="de Groot N.N."/>
        </authorList>
    </citation>
    <scope>NUCLEOTIDE SEQUENCE [LARGE SCALE GENOMIC DNA]</scope>
    <source>
        <strain evidence="1 2">KH2T6</strain>
    </source>
</reference>
<organism evidence="1 2">
    <name type="scientific">Ruminococcus albus</name>
    <dbReference type="NCBI Taxonomy" id="1264"/>
    <lineage>
        <taxon>Bacteria</taxon>
        <taxon>Bacillati</taxon>
        <taxon>Bacillota</taxon>
        <taxon>Clostridia</taxon>
        <taxon>Eubacteriales</taxon>
        <taxon>Oscillospiraceae</taxon>
        <taxon>Ruminococcus</taxon>
    </lineage>
</organism>
<dbReference type="Proteomes" id="UP000186015">
    <property type="component" value="Unassembled WGS sequence"/>
</dbReference>
<name>A0A1H7FR44_RUMAL</name>
<evidence type="ECO:0000313" key="1">
    <source>
        <dbReference type="EMBL" id="SEK28563.1"/>
    </source>
</evidence>
<protein>
    <submittedName>
        <fullName evidence="1">Uncharacterized protein</fullName>
    </submittedName>
</protein>
<dbReference type="EMBL" id="FOAT01000001">
    <property type="protein sequence ID" value="SEK28563.1"/>
    <property type="molecule type" value="Genomic_DNA"/>
</dbReference>
<sequence length="73" mass="8053">MSTGNRIYIAAVSAFIFAFGNGRFFGGLENAFFPAQAVCFEEETQSGELTVIKGEGKIEISFRIAEIIREILE</sequence>
<dbReference type="AlphaFoldDB" id="A0A1H7FR44"/>
<proteinExistence type="predicted"/>